<evidence type="ECO:0000313" key="2">
    <source>
        <dbReference type="EMBL" id="EGV62699.1"/>
    </source>
</evidence>
<dbReference type="Proteomes" id="UP000000707">
    <property type="component" value="Unassembled WGS sequence"/>
</dbReference>
<dbReference type="HOGENOM" id="CLU_112963_0_0_1"/>
<dbReference type="AlphaFoldDB" id="G3B9K9"/>
<dbReference type="eggNOG" id="ENOG502S20Y">
    <property type="taxonomic scope" value="Eukaryota"/>
</dbReference>
<feature type="region of interest" description="Disordered" evidence="1">
    <location>
        <begin position="17"/>
        <end position="40"/>
    </location>
</feature>
<dbReference type="GeneID" id="18247837"/>
<gene>
    <name evidence="2" type="ORF">CANTEDRAFT_115371</name>
</gene>
<dbReference type="EMBL" id="GL996527">
    <property type="protein sequence ID" value="EGV62699.1"/>
    <property type="molecule type" value="Genomic_DNA"/>
</dbReference>
<dbReference type="RefSeq" id="XP_006688869.1">
    <property type="nucleotide sequence ID" value="XM_006688806.1"/>
</dbReference>
<name>G3B9K9_CANTC</name>
<evidence type="ECO:0000256" key="1">
    <source>
        <dbReference type="SAM" id="MobiDB-lite"/>
    </source>
</evidence>
<accession>G3B9K9</accession>
<evidence type="ECO:0000313" key="3">
    <source>
        <dbReference type="Proteomes" id="UP000000707"/>
    </source>
</evidence>
<reference evidence="2 3" key="1">
    <citation type="journal article" date="2011" name="Proc. Natl. Acad. Sci. U.S.A.">
        <title>Comparative genomics of xylose-fermenting fungi for enhanced biofuel production.</title>
        <authorList>
            <person name="Wohlbach D.J."/>
            <person name="Kuo A."/>
            <person name="Sato T.K."/>
            <person name="Potts K.M."/>
            <person name="Salamov A.A."/>
            <person name="LaButti K.M."/>
            <person name="Sun H."/>
            <person name="Clum A."/>
            <person name="Pangilinan J.L."/>
            <person name="Lindquist E.A."/>
            <person name="Lucas S."/>
            <person name="Lapidus A."/>
            <person name="Jin M."/>
            <person name="Gunawan C."/>
            <person name="Balan V."/>
            <person name="Dale B.E."/>
            <person name="Jeffries T.W."/>
            <person name="Zinkel R."/>
            <person name="Barry K.W."/>
            <person name="Grigoriev I.V."/>
            <person name="Gasch A.P."/>
        </authorList>
    </citation>
    <scope>NUCLEOTIDE SEQUENCE [LARGE SCALE GENOMIC DNA]</scope>
    <source>
        <strain evidence="2">ATCC 10573</strain>
        <strain evidence="3">ATCC 10573 / BCRC 21748 / CBS 615 / JCM 9827 / NBRC 10315 / NRRL Y-1498 / VKM Y-70</strain>
    </source>
</reference>
<dbReference type="KEGG" id="cten:18247837"/>
<protein>
    <submittedName>
        <fullName evidence="2">Uncharacterized protein</fullName>
    </submittedName>
</protein>
<keyword evidence="3" id="KW-1185">Reference proteome</keyword>
<sequence length="211" mass="24621">MLLRSIKGTIRECRRSIQTHIGPPTHFSSKHAPPNYNELSNSNSIEVEVQRAPETQERQKEHEGDKPIREFSSLLAMMTLGYFAVDNYLNRVKLEKLNNESTSINLKTLQIQQANFAQERRKKDLQLLQERKETQRQLFKLSVHIAMLRKQLADQGYDPVNIDQALKEFEDSVKIDNSIKNISGQVLWLDKTSDLRRYLPDIHDYEKKSSK</sequence>
<dbReference type="OrthoDB" id="3997736at2759"/>
<proteinExistence type="predicted"/>
<dbReference type="EMBL" id="GL996527">
    <property type="protein sequence ID" value="EGV62698.1"/>
    <property type="molecule type" value="Genomic_DNA"/>
</dbReference>
<organism evidence="3">
    <name type="scientific">Candida tenuis (strain ATCC 10573 / BCRC 21748 / CBS 615 / JCM 9827 / NBRC 10315 / NRRL Y-1498 / VKM Y-70)</name>
    <name type="common">Yeast</name>
    <name type="synonym">Yamadazyma tenuis</name>
    <dbReference type="NCBI Taxonomy" id="590646"/>
    <lineage>
        <taxon>Eukaryota</taxon>
        <taxon>Fungi</taxon>
        <taxon>Dikarya</taxon>
        <taxon>Ascomycota</taxon>
        <taxon>Saccharomycotina</taxon>
        <taxon>Pichiomycetes</taxon>
        <taxon>Debaryomycetaceae</taxon>
        <taxon>Yamadazyma</taxon>
    </lineage>
</organism>